<dbReference type="Pfam" id="PF20256">
    <property type="entry name" value="MoCoBD_2"/>
    <property type="match status" value="2"/>
</dbReference>
<dbReference type="InterPro" id="IPR008274">
    <property type="entry name" value="AldOxase/xan_DH_MoCoBD1"/>
</dbReference>
<accession>A0A7W6H652</accession>
<dbReference type="PANTHER" id="PTHR47495:SF1">
    <property type="entry name" value="BLL3820 PROTEIN"/>
    <property type="match status" value="1"/>
</dbReference>
<dbReference type="Pfam" id="PF02738">
    <property type="entry name" value="MoCoBD_1"/>
    <property type="match status" value="2"/>
</dbReference>
<feature type="domain" description="Aldehyde oxidase/xanthine dehydrogenase a/b hammerhead" evidence="1">
    <location>
        <begin position="223"/>
        <end position="303"/>
    </location>
</feature>
<dbReference type="PANTHER" id="PTHR47495">
    <property type="entry name" value="ALDEHYDE DEHYDROGENASE"/>
    <property type="match status" value="1"/>
</dbReference>
<comment type="caution">
    <text evidence="2">The sequence shown here is derived from an EMBL/GenBank/DDBJ whole genome shotgun (WGS) entry which is preliminary data.</text>
</comment>
<protein>
    <submittedName>
        <fullName evidence="2">CO/xanthine dehydrogenase Mo-binding subunit</fullName>
    </submittedName>
</protein>
<dbReference type="EMBL" id="JACIEK010000009">
    <property type="protein sequence ID" value="MBB3999275.1"/>
    <property type="molecule type" value="Genomic_DNA"/>
</dbReference>
<dbReference type="Proteomes" id="UP000542776">
    <property type="component" value="Unassembled WGS sequence"/>
</dbReference>
<dbReference type="InterPro" id="IPR000674">
    <property type="entry name" value="Ald_Oxase/Xan_DH_a/b"/>
</dbReference>
<keyword evidence="3" id="KW-1185">Reference proteome</keyword>
<dbReference type="AlphaFoldDB" id="A0A7W6H652"/>
<dbReference type="InterPro" id="IPR052516">
    <property type="entry name" value="N-heterocyclic_Hydroxylase"/>
</dbReference>
<dbReference type="GO" id="GO:0016491">
    <property type="term" value="F:oxidoreductase activity"/>
    <property type="evidence" value="ECO:0007669"/>
    <property type="project" value="InterPro"/>
</dbReference>
<evidence type="ECO:0000259" key="1">
    <source>
        <dbReference type="SMART" id="SM01008"/>
    </source>
</evidence>
<evidence type="ECO:0000313" key="3">
    <source>
        <dbReference type="Proteomes" id="UP000542776"/>
    </source>
</evidence>
<proteinExistence type="predicted"/>
<dbReference type="SMART" id="SM01008">
    <property type="entry name" value="Ald_Xan_dh_C"/>
    <property type="match status" value="1"/>
</dbReference>
<dbReference type="Gene3D" id="3.30.365.10">
    <property type="entry name" value="Aldehyde oxidase/xanthine dehydrogenase, molybdopterin binding domain"/>
    <property type="match status" value="4"/>
</dbReference>
<dbReference type="InterPro" id="IPR046867">
    <property type="entry name" value="AldOxase/xan_DH_MoCoBD2"/>
</dbReference>
<evidence type="ECO:0000313" key="2">
    <source>
        <dbReference type="EMBL" id="MBB3999275.1"/>
    </source>
</evidence>
<name>A0A7W6H652_9HYPH</name>
<reference evidence="2 3" key="1">
    <citation type="submission" date="2020-08" db="EMBL/GenBank/DDBJ databases">
        <title>Genomic Encyclopedia of Type Strains, Phase IV (KMG-IV): sequencing the most valuable type-strain genomes for metagenomic binning, comparative biology and taxonomic classification.</title>
        <authorList>
            <person name="Goeker M."/>
        </authorList>
    </citation>
    <scope>NUCLEOTIDE SEQUENCE [LARGE SCALE GENOMIC DNA]</scope>
    <source>
        <strain evidence="2 3">DSM 102238</strain>
    </source>
</reference>
<gene>
    <name evidence="2" type="ORF">GGR04_003144</name>
</gene>
<dbReference type="Gene3D" id="3.90.1170.50">
    <property type="entry name" value="Aldehyde oxidase/xanthine dehydrogenase, a/b hammerhead"/>
    <property type="match status" value="1"/>
</dbReference>
<dbReference type="InterPro" id="IPR012368">
    <property type="entry name" value="OxRdtase_Mopterin-bd_su_IorB"/>
</dbReference>
<dbReference type="SUPFAM" id="SSF56003">
    <property type="entry name" value="Molybdenum cofactor-binding domain"/>
    <property type="match status" value="2"/>
</dbReference>
<dbReference type="InterPro" id="IPR037165">
    <property type="entry name" value="AldOxase/xan_DH_Mopterin-bd_sf"/>
</dbReference>
<organism evidence="2 3">
    <name type="scientific">Aureimonas pseudogalii</name>
    <dbReference type="NCBI Taxonomy" id="1744844"/>
    <lineage>
        <taxon>Bacteria</taxon>
        <taxon>Pseudomonadati</taxon>
        <taxon>Pseudomonadota</taxon>
        <taxon>Alphaproteobacteria</taxon>
        <taxon>Hyphomicrobiales</taxon>
        <taxon>Aurantimonadaceae</taxon>
        <taxon>Aureimonas</taxon>
    </lineage>
</organism>
<dbReference type="RefSeq" id="WP_183200830.1">
    <property type="nucleotide sequence ID" value="NZ_JACIEK010000009.1"/>
</dbReference>
<sequence length="755" mass="80798">MSPSHTPSLSRRSVLLGTGSLVLAFSLRDAFGQTVTSPGNEAQNFQAVEEIAPELPGSLKTNPDLESWIRIDAAGHGTVFTGKAELGQGIKTALLQIAAEELEMPFERLSLVGPDTDRSPDEGFTAGSHSVQDSGTAIRHVAAQIRDILIAEGARRWGVPVEGVRAENAAVVAPDGRSLPFGALVSGERIEGRAGPFARLKPADAFREMGRPRARIDIPGKVTGGAAYVQDMRPEGMVHGRVVRPPSPRARLVSVDTAPVEAMPGVLAVVRNGSFLGLLAEKEWQAIKALWTLSSLARWEERESLPDAAALSEAILAFPAQDGVVAKDGELGTAGLTPFEVTFTRPYQLHASIGPSCAVAVLSESVTTVWTHTQGVYPDREAIAEMLRVEATAVRCIHVEGSGCYGHNGADDAAADAALLAQALPGRPVRLQWMREQEHAFEPFSPGMVTRVRAGTDADGSIVDWRYEVWSNTHNSRPGGAGALLAAQHLDPPFAPAAPRLRITPEGNGDRNSNPLYAFPNRDVVWHFVEEMPLRVSALRGLGAYMNVFSIENAMDELAARAGADPVAFRLRHLRDERARAVVERAAAMFGWKPGQTAPAHHGYGFAFARYKNLAAYCAVAMEVAVEPDTGRVRMRRAAASVDAGEVVNPDGIANQVQGGILQSASWTLCEAVTFDRTRVTSVDWSTYPILRFDALPEAIDVEIVPRPGLPFLGAGECSQGPGGAALANAIANAIGRRLYDLPLTRERIRAAAEA</sequence>
<dbReference type="Pfam" id="PF01315">
    <property type="entry name" value="Ald_Xan_dh_C"/>
    <property type="match status" value="1"/>
</dbReference>
<dbReference type="PIRSF" id="PIRSF036389">
    <property type="entry name" value="IOR_B"/>
    <property type="match status" value="1"/>
</dbReference>